<feature type="domain" description="FHA" evidence="2">
    <location>
        <begin position="112"/>
        <end position="167"/>
    </location>
</feature>
<dbReference type="InterPro" id="IPR000253">
    <property type="entry name" value="FHA_dom"/>
</dbReference>
<dbReference type="GO" id="GO:0003676">
    <property type="term" value="F:nucleic acid binding"/>
    <property type="evidence" value="ECO:0007669"/>
    <property type="project" value="InterPro"/>
</dbReference>
<reference evidence="4" key="1">
    <citation type="submission" date="2016-04" db="EMBL/GenBank/DDBJ databases">
        <authorList>
            <person name="Evans L.H."/>
            <person name="Alamgir A."/>
            <person name="Owens N."/>
            <person name="Weber N.D."/>
            <person name="Virtaneva K."/>
            <person name="Barbian K."/>
            <person name="Babar A."/>
            <person name="Rosenke K."/>
        </authorList>
    </citation>
    <scope>NUCLEOTIDE SEQUENCE [LARGE SCALE GENOMIC DNA]</scope>
    <source>
        <strain evidence="4">CBS 101.48</strain>
    </source>
</reference>
<keyword evidence="5" id="KW-1185">Reference proteome</keyword>
<feature type="domain" description="G-patch" evidence="3">
    <location>
        <begin position="300"/>
        <end position="348"/>
    </location>
</feature>
<dbReference type="EMBL" id="LT554731">
    <property type="protein sequence ID" value="SAM07230.1"/>
    <property type="molecule type" value="Genomic_DNA"/>
</dbReference>
<dbReference type="InParanoid" id="A0A168RPX8"/>
<dbReference type="STRING" id="4829.A0A168RPX8"/>
<dbReference type="PANTHER" id="PTHR23106:SF24">
    <property type="entry name" value="ANGIOGENIC FACTOR WITH G PATCH AND FHA DOMAINS 1"/>
    <property type="match status" value="1"/>
</dbReference>
<evidence type="ECO:0000259" key="2">
    <source>
        <dbReference type="PROSITE" id="PS50006"/>
    </source>
</evidence>
<accession>A0A168RPX8</accession>
<dbReference type="SMART" id="SM00240">
    <property type="entry name" value="FHA"/>
    <property type="match status" value="1"/>
</dbReference>
<evidence type="ECO:0000256" key="1">
    <source>
        <dbReference type="SAM" id="MobiDB-lite"/>
    </source>
</evidence>
<sequence>MTFSDDLDQYLNATRKRIKPDDTSTSNGDVTLPDHERYFYHTEKDIWYDTLTDTYSKYDAKRQYYIPVAFSVTDEAQPDDDEPETDATCRLVVVSSTVLPVGQVILIDANGQTLGRDKHAWDTRTTRLRDMQVSKIHCHLFYDHDRQTFAITDMGSQNGTLLNDERLSSAKQSSRPFDLHHGDTLEVGVTAFQVHLHNHGWPCHQCQTSAVNTTPASAPAALQKTTTTTTTTTTTKPTSRRKLQKQLMKLYVDDDNNNDNDTQPHYIDRAQLRRERVSATEGGSDDVERPAEVIDLHTQVQGKGYTMLQKMGWQSGQGVGPSHNQGIISPLVPIHTPYPRAGVGVHESRKDLRYHKMKQRYELMD</sequence>
<evidence type="ECO:0000313" key="4">
    <source>
        <dbReference type="EMBL" id="SAM07230.1"/>
    </source>
</evidence>
<dbReference type="Gene3D" id="2.60.200.20">
    <property type="match status" value="1"/>
</dbReference>
<dbReference type="SMART" id="SM00443">
    <property type="entry name" value="G_patch"/>
    <property type="match status" value="1"/>
</dbReference>
<dbReference type="InterPro" id="IPR008984">
    <property type="entry name" value="SMAD_FHA_dom_sf"/>
</dbReference>
<evidence type="ECO:0000259" key="3">
    <source>
        <dbReference type="PROSITE" id="PS50174"/>
    </source>
</evidence>
<gene>
    <name evidence="4" type="primary">ABSGL_12869.1 scaffold 13518</name>
</gene>
<dbReference type="InterPro" id="IPR000467">
    <property type="entry name" value="G_patch_dom"/>
</dbReference>
<dbReference type="PROSITE" id="PS50006">
    <property type="entry name" value="FHA_DOMAIN"/>
    <property type="match status" value="1"/>
</dbReference>
<dbReference type="PROSITE" id="PS50174">
    <property type="entry name" value="G_PATCH"/>
    <property type="match status" value="1"/>
</dbReference>
<dbReference type="OMA" id="MKQGWQP"/>
<evidence type="ECO:0000313" key="5">
    <source>
        <dbReference type="Proteomes" id="UP000078561"/>
    </source>
</evidence>
<dbReference type="Pfam" id="PF01585">
    <property type="entry name" value="G-patch"/>
    <property type="match status" value="1"/>
</dbReference>
<dbReference type="SUPFAM" id="SSF49879">
    <property type="entry name" value="SMAD/FHA domain"/>
    <property type="match status" value="1"/>
</dbReference>
<feature type="region of interest" description="Disordered" evidence="1">
    <location>
        <begin position="218"/>
        <end position="241"/>
    </location>
</feature>
<evidence type="ECO:0008006" key="6">
    <source>
        <dbReference type="Google" id="ProtNLM"/>
    </source>
</evidence>
<proteinExistence type="predicted"/>
<name>A0A168RPX8_ABSGL</name>
<feature type="compositionally biased region" description="Low complexity" evidence="1">
    <location>
        <begin position="225"/>
        <end position="235"/>
    </location>
</feature>
<dbReference type="Proteomes" id="UP000078561">
    <property type="component" value="Unassembled WGS sequence"/>
</dbReference>
<dbReference type="InterPro" id="IPR053027">
    <property type="entry name" value="AGGF1"/>
</dbReference>
<organism evidence="4">
    <name type="scientific">Absidia glauca</name>
    <name type="common">Pin mould</name>
    <dbReference type="NCBI Taxonomy" id="4829"/>
    <lineage>
        <taxon>Eukaryota</taxon>
        <taxon>Fungi</taxon>
        <taxon>Fungi incertae sedis</taxon>
        <taxon>Mucoromycota</taxon>
        <taxon>Mucoromycotina</taxon>
        <taxon>Mucoromycetes</taxon>
        <taxon>Mucorales</taxon>
        <taxon>Cunninghamellaceae</taxon>
        <taxon>Absidia</taxon>
    </lineage>
</organism>
<dbReference type="Pfam" id="PF00498">
    <property type="entry name" value="FHA"/>
    <property type="match status" value="1"/>
</dbReference>
<protein>
    <recommendedName>
        <fullName evidence="6">G-patch domain-containing protein</fullName>
    </recommendedName>
</protein>
<dbReference type="PANTHER" id="PTHR23106">
    <property type="entry name" value="ANGIOGENIC FACTOR WITH G PATCH AND FHA DOMAINS 1"/>
    <property type="match status" value="1"/>
</dbReference>
<dbReference type="AlphaFoldDB" id="A0A168RPX8"/>
<dbReference type="OrthoDB" id="21470at2759"/>